<dbReference type="InterPro" id="IPR029510">
    <property type="entry name" value="Ald_DH_CS_GLU"/>
</dbReference>
<dbReference type="RefSeq" id="WP_215916894.1">
    <property type="nucleotide sequence ID" value="NZ_JAHKNI010000003.1"/>
</dbReference>
<dbReference type="PROSITE" id="PS00687">
    <property type="entry name" value="ALDEHYDE_DEHYDR_GLU"/>
    <property type="match status" value="1"/>
</dbReference>
<reference evidence="5 6" key="1">
    <citation type="submission" date="2021-06" db="EMBL/GenBank/DDBJ databases">
        <title>Actinomycetes sequencing.</title>
        <authorList>
            <person name="Shan Q."/>
        </authorList>
    </citation>
    <scope>NUCLEOTIDE SEQUENCE [LARGE SCALE GENOMIC DNA]</scope>
    <source>
        <strain evidence="5 6">NEAU-G5</strain>
    </source>
</reference>
<dbReference type="InterPro" id="IPR016163">
    <property type="entry name" value="Ald_DH_C"/>
</dbReference>
<feature type="domain" description="Aldehyde dehydrogenase" evidence="4">
    <location>
        <begin position="42"/>
        <end position="496"/>
    </location>
</feature>
<comment type="caution">
    <text evidence="5">The sequence shown here is derived from an EMBL/GenBank/DDBJ whole genome shotgun (WGS) entry which is preliminary data.</text>
</comment>
<evidence type="ECO:0000256" key="3">
    <source>
        <dbReference type="RuleBase" id="RU003345"/>
    </source>
</evidence>
<protein>
    <submittedName>
        <fullName evidence="5">Succinate-semialdehyde dehydrogenase (NADP(+))</fullName>
    </submittedName>
</protein>
<dbReference type="Pfam" id="PF00171">
    <property type="entry name" value="Aldedh"/>
    <property type="match status" value="1"/>
</dbReference>
<evidence type="ECO:0000256" key="1">
    <source>
        <dbReference type="ARBA" id="ARBA00023002"/>
    </source>
</evidence>
<keyword evidence="6" id="KW-1185">Reference proteome</keyword>
<gene>
    <name evidence="5" type="ORF">KO481_10665</name>
</gene>
<accession>A0ABS6AVC3</accession>
<evidence type="ECO:0000256" key="2">
    <source>
        <dbReference type="PROSITE-ProRule" id="PRU10007"/>
    </source>
</evidence>
<dbReference type="SUPFAM" id="SSF53720">
    <property type="entry name" value="ALDH-like"/>
    <property type="match status" value="1"/>
</dbReference>
<dbReference type="InterPro" id="IPR016162">
    <property type="entry name" value="Ald_DH_N"/>
</dbReference>
<dbReference type="Gene3D" id="3.40.605.10">
    <property type="entry name" value="Aldehyde Dehydrogenase, Chain A, domain 1"/>
    <property type="match status" value="1"/>
</dbReference>
<dbReference type="Proteomes" id="UP000733379">
    <property type="component" value="Unassembled WGS sequence"/>
</dbReference>
<sequence>MTSAPHLAAVAPGFAVEAAPALPPALVRRLLVHARAGGAPAVTVSAPATGELIAELPQSSTADIEDAFATARTAQAQWAKVPVRERVAVLRRFHDLVLAEQDEILDIVQAETGKSRVHAFDEVGDVAVNARYYASQAQRLLAPRTPRGVLPVLTRVEVRHRPKGVVAVISPWNYPLALAASDALPALVAGNAVVARPDNQTALTALWAIDAARRAGLPEGLWQAVLGRGSVIGGEVIARADYVDYTGSSATGRTIATQAGQRLIGYSLELGGKNPLLVLADADVDVAARISVRACFASAGQLCESIERIYVHDSVYEKFVAEFTRRTKDLILGSARDYSYEIGSLTFQRQIDTVTAHVDDAVAKGATVLAGGRPRPDLGPYFYEPTVLTDVRPGMTVYREETFGPVVSVYRVHSDDEAVEQANDTAYGLNASVWSRDIDRAREIAARVNAGSVNVNEGFIAAWGSVAAPSGGLGISGGGRRHGPEGLLKYIDTQTIAVQRALPIAPPPGVSEALWAKTMTLYFGLMKTLRQQ</sequence>
<dbReference type="InterPro" id="IPR016161">
    <property type="entry name" value="Ald_DH/histidinol_DH"/>
</dbReference>
<name>A0ABS6AVC3_9NOCA</name>
<dbReference type="Gene3D" id="3.40.309.10">
    <property type="entry name" value="Aldehyde Dehydrogenase, Chain A, domain 2"/>
    <property type="match status" value="1"/>
</dbReference>
<dbReference type="EMBL" id="JAHKNI010000003">
    <property type="protein sequence ID" value="MBU3061984.1"/>
    <property type="molecule type" value="Genomic_DNA"/>
</dbReference>
<dbReference type="CDD" id="cd07101">
    <property type="entry name" value="ALDH_SSADH2_GabD2"/>
    <property type="match status" value="1"/>
</dbReference>
<feature type="active site" evidence="2">
    <location>
        <position position="269"/>
    </location>
</feature>
<dbReference type="InterPro" id="IPR015590">
    <property type="entry name" value="Aldehyde_DH_dom"/>
</dbReference>
<comment type="similarity">
    <text evidence="3">Belongs to the aldehyde dehydrogenase family.</text>
</comment>
<evidence type="ECO:0000313" key="6">
    <source>
        <dbReference type="Proteomes" id="UP000733379"/>
    </source>
</evidence>
<evidence type="ECO:0000259" key="4">
    <source>
        <dbReference type="Pfam" id="PF00171"/>
    </source>
</evidence>
<keyword evidence="1 3" id="KW-0560">Oxidoreductase</keyword>
<evidence type="ECO:0000313" key="5">
    <source>
        <dbReference type="EMBL" id="MBU3061984.1"/>
    </source>
</evidence>
<dbReference type="PANTHER" id="PTHR11699">
    <property type="entry name" value="ALDEHYDE DEHYDROGENASE-RELATED"/>
    <property type="match status" value="1"/>
</dbReference>
<dbReference type="NCBIfam" id="NF006916">
    <property type="entry name" value="PRK09407.1"/>
    <property type="match status" value="1"/>
</dbReference>
<organism evidence="5 6">
    <name type="scientific">Nocardia albiluteola</name>
    <dbReference type="NCBI Taxonomy" id="2842303"/>
    <lineage>
        <taxon>Bacteria</taxon>
        <taxon>Bacillati</taxon>
        <taxon>Actinomycetota</taxon>
        <taxon>Actinomycetes</taxon>
        <taxon>Mycobacteriales</taxon>
        <taxon>Nocardiaceae</taxon>
        <taxon>Nocardia</taxon>
    </lineage>
</organism>
<proteinExistence type="inferred from homology"/>